<dbReference type="InterPro" id="IPR025857">
    <property type="entry name" value="MacB_PCD"/>
</dbReference>
<keyword evidence="9" id="KW-0067">ATP-binding</keyword>
<evidence type="ECO:0000256" key="6">
    <source>
        <dbReference type="SAM" id="Phobius"/>
    </source>
</evidence>
<protein>
    <submittedName>
        <fullName evidence="9">ABC transporter ATP-binding protein</fullName>
    </submittedName>
</protein>
<proteinExistence type="predicted"/>
<dbReference type="EMBL" id="JXYA01000018">
    <property type="protein sequence ID" value="KJZ09642.1"/>
    <property type="molecule type" value="Genomic_DNA"/>
</dbReference>
<dbReference type="GO" id="GO:0005524">
    <property type="term" value="F:ATP binding"/>
    <property type="evidence" value="ECO:0007669"/>
    <property type="project" value="UniProtKB-KW"/>
</dbReference>
<accession>A0A0F4QSR3</accession>
<comment type="subcellular location">
    <subcellularLocation>
        <location evidence="1">Cell membrane</location>
        <topology evidence="1">Multi-pass membrane protein</topology>
    </subcellularLocation>
</comment>
<dbReference type="Pfam" id="PF12704">
    <property type="entry name" value="MacB_PCD"/>
    <property type="match status" value="1"/>
</dbReference>
<dbReference type="GO" id="GO:0005886">
    <property type="term" value="C:plasma membrane"/>
    <property type="evidence" value="ECO:0007669"/>
    <property type="project" value="UniProtKB-SubCell"/>
</dbReference>
<keyword evidence="9" id="KW-0547">Nucleotide-binding</keyword>
<feature type="domain" description="MacB-like periplasmic core" evidence="8">
    <location>
        <begin position="20"/>
        <end position="266"/>
    </location>
</feature>
<sequence>MFTHYIDLAWRSLRQTPLVTFLMILAIAIGIGVTMTTLSVYHMMSTDPIPDKSDRLFAVQLQPMDDGETWATGDDVPYQLTYQDAINLQALPGDFLRAPMIRAGFSVHLNTPQSKPVIEDARVTDSDFFSMFNLTFIHGSAWTAAQAQSAAPVVVLDEEMAQQMFGKTDVVGESLFLGERRHEIVGVTQKWRPNIKFYDLNNGAFGKAERLFVPFSHVKAYDVDTWGNTNAWKFEETRDFNDKMNSEMVWIQFWVQLDTPAQRQAYGDMLMAYMQQQQKLGRFNREELAYGLQDVNAWMNYNKVISEDNKILVGLSFMFLAVCVANILGLLLAKFMRRAADVGVRRALGASKRQVFYQHLVEVGMLGLLGGAVGIVFAQFGLLGVRQSYDYYNNLASMDWMMLLSAPVIAISACILAGLYPAWLVCRTTPATHLKVQ</sequence>
<feature type="transmembrane region" description="Helical" evidence="6">
    <location>
        <begin position="356"/>
        <end position="380"/>
    </location>
</feature>
<dbReference type="InterPro" id="IPR050250">
    <property type="entry name" value="Macrolide_Exporter_MacB"/>
</dbReference>
<dbReference type="PANTHER" id="PTHR30572:SF18">
    <property type="entry name" value="ABC-TYPE MACROLIDE FAMILY EXPORT SYSTEM PERMEASE COMPONENT 2"/>
    <property type="match status" value="1"/>
</dbReference>
<evidence type="ECO:0000256" key="3">
    <source>
        <dbReference type="ARBA" id="ARBA00022692"/>
    </source>
</evidence>
<evidence type="ECO:0000259" key="7">
    <source>
        <dbReference type="Pfam" id="PF02687"/>
    </source>
</evidence>
<dbReference type="RefSeq" id="WP_046004661.1">
    <property type="nucleotide sequence ID" value="NZ_JXYA01000018.1"/>
</dbReference>
<evidence type="ECO:0000256" key="2">
    <source>
        <dbReference type="ARBA" id="ARBA00022475"/>
    </source>
</evidence>
<dbReference type="PANTHER" id="PTHR30572">
    <property type="entry name" value="MEMBRANE COMPONENT OF TRANSPORTER-RELATED"/>
    <property type="match status" value="1"/>
</dbReference>
<organism evidence="9 10">
    <name type="scientific">Pseudoalteromonas rubra</name>
    <dbReference type="NCBI Taxonomy" id="43658"/>
    <lineage>
        <taxon>Bacteria</taxon>
        <taxon>Pseudomonadati</taxon>
        <taxon>Pseudomonadota</taxon>
        <taxon>Gammaproteobacteria</taxon>
        <taxon>Alteromonadales</taxon>
        <taxon>Pseudoalteromonadaceae</taxon>
        <taxon>Pseudoalteromonas</taxon>
    </lineage>
</organism>
<keyword evidence="10" id="KW-1185">Reference proteome</keyword>
<dbReference type="AlphaFoldDB" id="A0A0F4QSR3"/>
<evidence type="ECO:0000256" key="1">
    <source>
        <dbReference type="ARBA" id="ARBA00004651"/>
    </source>
</evidence>
<evidence type="ECO:0000313" key="10">
    <source>
        <dbReference type="Proteomes" id="UP000033452"/>
    </source>
</evidence>
<dbReference type="Proteomes" id="UP000033452">
    <property type="component" value="Unassembled WGS sequence"/>
</dbReference>
<comment type="caution">
    <text evidence="9">The sequence shown here is derived from an EMBL/GenBank/DDBJ whole genome shotgun (WGS) entry which is preliminary data.</text>
</comment>
<dbReference type="InterPro" id="IPR003838">
    <property type="entry name" value="ABC3_permease_C"/>
</dbReference>
<feature type="domain" description="ABC3 transporter permease C-terminal" evidence="7">
    <location>
        <begin position="315"/>
        <end position="430"/>
    </location>
</feature>
<reference evidence="9 10" key="1">
    <citation type="journal article" date="2015" name="BMC Genomics">
        <title>Genome mining reveals unlocked bioactive potential of marine Gram-negative bacteria.</title>
        <authorList>
            <person name="Machado H."/>
            <person name="Sonnenschein E.C."/>
            <person name="Melchiorsen J."/>
            <person name="Gram L."/>
        </authorList>
    </citation>
    <scope>NUCLEOTIDE SEQUENCE [LARGE SCALE GENOMIC DNA]</scope>
    <source>
        <strain evidence="9 10">S2471</strain>
    </source>
</reference>
<keyword evidence="3 6" id="KW-0812">Transmembrane</keyword>
<evidence type="ECO:0000313" key="9">
    <source>
        <dbReference type="EMBL" id="KJZ09642.1"/>
    </source>
</evidence>
<keyword evidence="4 6" id="KW-1133">Transmembrane helix</keyword>
<feature type="transmembrane region" description="Helical" evidence="6">
    <location>
        <begin position="21"/>
        <end position="44"/>
    </location>
</feature>
<evidence type="ECO:0000259" key="8">
    <source>
        <dbReference type="Pfam" id="PF12704"/>
    </source>
</evidence>
<keyword evidence="5 6" id="KW-0472">Membrane</keyword>
<dbReference type="Pfam" id="PF02687">
    <property type="entry name" value="FtsX"/>
    <property type="match status" value="1"/>
</dbReference>
<evidence type="ECO:0000256" key="4">
    <source>
        <dbReference type="ARBA" id="ARBA00022989"/>
    </source>
</evidence>
<gene>
    <name evidence="9" type="ORF">TW77_09095</name>
</gene>
<dbReference type="OrthoDB" id="8735006at2"/>
<feature type="transmembrane region" description="Helical" evidence="6">
    <location>
        <begin position="400"/>
        <end position="425"/>
    </location>
</feature>
<keyword evidence="2" id="KW-1003">Cell membrane</keyword>
<dbReference type="GO" id="GO:0022857">
    <property type="term" value="F:transmembrane transporter activity"/>
    <property type="evidence" value="ECO:0007669"/>
    <property type="project" value="TreeGrafter"/>
</dbReference>
<dbReference type="PATRIC" id="fig|43658.5.peg.1921"/>
<evidence type="ECO:0000256" key="5">
    <source>
        <dbReference type="ARBA" id="ARBA00023136"/>
    </source>
</evidence>
<name>A0A0F4QSR3_9GAMM</name>
<feature type="transmembrane region" description="Helical" evidence="6">
    <location>
        <begin position="311"/>
        <end position="335"/>
    </location>
</feature>